<sequence length="785" mass="88096">MVGGLGQTFQKCRSEVSSPSPPPPPPSNQRERHRPHAQIHCLSMFYCVNRVGGSGRDGGHKWLRRRRARWDGGGQQGRRVSIQIETHFRNPQCGGHHQEADPGEEGGAPATCGQQVPGPHRLRRLHPPYEILLPLHLLQHLLHLLRHFLPLRLPQPPFVLPQPFPTHHLRPRFSNQVPRRHPENIWGCLDESMFLEAASRYVRANHVQTTLIDNADGHRRKILANFPLLQHQLQIVESFKAQISQRGRERLLDCGLGINAYADALAAVAVIDDLNPNQVLALFLDTRRSWISQKLAAANSTVVVSVFCQVLKIIQVSIAQVGELFLQVLNDMPLFYKVVLGSPPVSQLFGGIPNPDEEVKLWKSFRDKLESEMVMLDKEFIAETCSNWLKICGEEIVNKINGRYLIDAIVSGQELASAEKLVRETMDSKQVLEGSLEWLKSVFGSEIELPWSRTRELVLGDSSDLWDGIFEDAFVRRMKTIVDSGFEDLTRVVNVKNSIHAIAGIAADQTDFLAYSNRSLMDGGVWFMDPNIKKNSLVSGSKTSTEENDFRTCLNAYFGPEVSRIRDAVDSRCQSVLEDLLCFLESPKAALRLQDLAPYVQNKCYESMSTILMELKNELDQLYAAMNNGNSEDKTVPPAAIVERSLFIGRLLFAFQNHSRHVPVILGTPSPRQTLASSRRQTSLATAALRGANDSSSPNLEELRRITQDLCIRAYSLWILWVSDELSVILLQDLNRDDGLSATTPLRLHASVSSPCFCPMFSGSVMSAHLLYLYRPCFMASINVS</sequence>
<feature type="coiled-coil region" evidence="8">
    <location>
        <begin position="605"/>
        <end position="632"/>
    </location>
</feature>
<feature type="region of interest" description="Disordered" evidence="9">
    <location>
        <begin position="1"/>
        <end position="34"/>
    </location>
</feature>
<reference evidence="10 11" key="1">
    <citation type="journal article" date="2018" name="PLoS Genet.">
        <title>Population sequencing reveals clonal diversity and ancestral inbreeding in the grapevine cultivar Chardonnay.</title>
        <authorList>
            <person name="Roach M.J."/>
            <person name="Johnson D.L."/>
            <person name="Bohlmann J."/>
            <person name="van Vuuren H.J."/>
            <person name="Jones S.J."/>
            <person name="Pretorius I.S."/>
            <person name="Schmidt S.A."/>
            <person name="Borneman A.R."/>
        </authorList>
    </citation>
    <scope>NUCLEOTIDE SEQUENCE [LARGE SCALE GENOMIC DNA]</scope>
    <source>
        <strain evidence="11">cv. Chardonnay</strain>
        <tissue evidence="10">Leaf</tissue>
    </source>
</reference>
<dbReference type="GO" id="GO:0006891">
    <property type="term" value="P:intra-Golgi vesicle-mediated transport"/>
    <property type="evidence" value="ECO:0007669"/>
    <property type="project" value="InterPro"/>
</dbReference>
<evidence type="ECO:0000313" key="10">
    <source>
        <dbReference type="EMBL" id="RVX23315.1"/>
    </source>
</evidence>
<dbReference type="Proteomes" id="UP000288805">
    <property type="component" value="Unassembled WGS sequence"/>
</dbReference>
<comment type="similarity">
    <text evidence="2">Belongs to the COG1 family.</text>
</comment>
<evidence type="ECO:0000256" key="3">
    <source>
        <dbReference type="ARBA" id="ARBA00020978"/>
    </source>
</evidence>
<name>A0A438KQ49_VITVI</name>
<dbReference type="PANTHER" id="PTHR31658:SF0">
    <property type="entry name" value="CONSERVED OLIGOMERIC GOLGI COMPLEX SUBUNIT 1"/>
    <property type="match status" value="1"/>
</dbReference>
<organism evidence="10 11">
    <name type="scientific">Vitis vinifera</name>
    <name type="common">Grape</name>
    <dbReference type="NCBI Taxonomy" id="29760"/>
    <lineage>
        <taxon>Eukaryota</taxon>
        <taxon>Viridiplantae</taxon>
        <taxon>Streptophyta</taxon>
        <taxon>Embryophyta</taxon>
        <taxon>Tracheophyta</taxon>
        <taxon>Spermatophyta</taxon>
        <taxon>Magnoliopsida</taxon>
        <taxon>eudicotyledons</taxon>
        <taxon>Gunneridae</taxon>
        <taxon>Pentapetalae</taxon>
        <taxon>rosids</taxon>
        <taxon>Vitales</taxon>
        <taxon>Vitaceae</taxon>
        <taxon>Viteae</taxon>
        <taxon>Vitis</taxon>
    </lineage>
</organism>
<feature type="region of interest" description="Disordered" evidence="9">
    <location>
        <begin position="91"/>
        <end position="119"/>
    </location>
</feature>
<dbReference type="InterPro" id="IPR033370">
    <property type="entry name" value="COG1"/>
</dbReference>
<dbReference type="EMBL" id="QGNW01000001">
    <property type="protein sequence ID" value="RVX23315.1"/>
    <property type="molecule type" value="Genomic_DNA"/>
</dbReference>
<dbReference type="PANTHER" id="PTHR31658">
    <property type="entry name" value="CONSERVED OLIGOMERIC GOLGI COMPLEX SUBUNIT 1"/>
    <property type="match status" value="1"/>
</dbReference>
<dbReference type="GO" id="GO:0015031">
    <property type="term" value="P:protein transport"/>
    <property type="evidence" value="ECO:0007669"/>
    <property type="project" value="UniProtKB-KW"/>
</dbReference>
<keyword evidence="6" id="KW-0333">Golgi apparatus</keyword>
<evidence type="ECO:0000256" key="5">
    <source>
        <dbReference type="ARBA" id="ARBA00022927"/>
    </source>
</evidence>
<dbReference type="GO" id="GO:0017119">
    <property type="term" value="C:Golgi transport complex"/>
    <property type="evidence" value="ECO:0007669"/>
    <property type="project" value="InterPro"/>
</dbReference>
<accession>A0A438KQ49</accession>
<dbReference type="AlphaFoldDB" id="A0A438KQ49"/>
<evidence type="ECO:0000256" key="7">
    <source>
        <dbReference type="ARBA" id="ARBA00023136"/>
    </source>
</evidence>
<comment type="subcellular location">
    <subcellularLocation>
        <location evidence="1">Golgi apparatus membrane</location>
        <topology evidence="1">Peripheral membrane protein</topology>
    </subcellularLocation>
</comment>
<evidence type="ECO:0000256" key="1">
    <source>
        <dbReference type="ARBA" id="ARBA00004395"/>
    </source>
</evidence>
<keyword evidence="8" id="KW-0175">Coiled coil</keyword>
<proteinExistence type="inferred from homology"/>
<protein>
    <recommendedName>
        <fullName evidence="3">Conserved oligomeric Golgi complex subunit 1</fullName>
    </recommendedName>
</protein>
<evidence type="ECO:0000313" key="11">
    <source>
        <dbReference type="Proteomes" id="UP000288805"/>
    </source>
</evidence>
<keyword evidence="7" id="KW-0472">Membrane</keyword>
<evidence type="ECO:0000256" key="2">
    <source>
        <dbReference type="ARBA" id="ARBA00006653"/>
    </source>
</evidence>
<evidence type="ECO:0000256" key="9">
    <source>
        <dbReference type="SAM" id="MobiDB-lite"/>
    </source>
</evidence>
<evidence type="ECO:0000256" key="4">
    <source>
        <dbReference type="ARBA" id="ARBA00022448"/>
    </source>
</evidence>
<keyword evidence="5" id="KW-0653">Protein transport</keyword>
<comment type="caution">
    <text evidence="10">The sequence shown here is derived from an EMBL/GenBank/DDBJ whole genome shotgun (WGS) entry which is preliminary data.</text>
</comment>
<evidence type="ECO:0000256" key="8">
    <source>
        <dbReference type="SAM" id="Coils"/>
    </source>
</evidence>
<evidence type="ECO:0000256" key="6">
    <source>
        <dbReference type="ARBA" id="ARBA00023034"/>
    </source>
</evidence>
<gene>
    <name evidence="10" type="primary">Cog1_0</name>
    <name evidence="10" type="ORF">CK203_000137</name>
</gene>
<dbReference type="GO" id="GO:0000139">
    <property type="term" value="C:Golgi membrane"/>
    <property type="evidence" value="ECO:0007669"/>
    <property type="project" value="UniProtKB-SubCell"/>
</dbReference>
<keyword evidence="4" id="KW-0813">Transport</keyword>